<accession>A0A411HBD9</accession>
<evidence type="ECO:0000313" key="3">
    <source>
        <dbReference type="Proteomes" id="UP000682645"/>
    </source>
</evidence>
<dbReference type="InterPro" id="IPR033579">
    <property type="entry name" value="TMEM128"/>
</dbReference>
<dbReference type="Pfam" id="PF20479">
    <property type="entry name" value="TMEM128"/>
    <property type="match status" value="1"/>
</dbReference>
<feature type="transmembrane region" description="Helical" evidence="1">
    <location>
        <begin position="21"/>
        <end position="43"/>
    </location>
</feature>
<evidence type="ECO:0000313" key="2">
    <source>
        <dbReference type="EMBL" id="QBB28694.1"/>
    </source>
</evidence>
<reference evidence="2" key="1">
    <citation type="journal article" date="2019" name="Sci. Rep.">
        <title>The first clawed lobster virus Homarus gammarus nudivirus (HgNV n. sp.) expands the diversity of the Nudiviridae.</title>
        <authorList>
            <person name="Holt C.C."/>
            <person name="Stone M."/>
            <person name="Bass D."/>
            <person name="Bateman K.S."/>
            <person name="van Aerle R."/>
            <person name="Daniels C.L."/>
            <person name="van der Giezen M."/>
            <person name="Ross S.H."/>
            <person name="Hooper C."/>
            <person name="Stentiford G.D."/>
        </authorList>
    </citation>
    <scope>NUCLEOTIDE SEQUENCE</scope>
    <source>
        <strain evidence="2">52S104HLG2</strain>
    </source>
</reference>
<evidence type="ECO:0000256" key="1">
    <source>
        <dbReference type="SAM" id="Phobius"/>
    </source>
</evidence>
<organism evidence="2 3">
    <name type="scientific">Homarus gammarus nudivirus</name>
    <dbReference type="NCBI Taxonomy" id="2509616"/>
    <lineage>
        <taxon>Viruses</taxon>
        <taxon>Viruses incertae sedis</taxon>
        <taxon>Naldaviricetes</taxon>
        <taxon>Lefavirales</taxon>
        <taxon>Nudiviridae</taxon>
        <taxon>Gammanudivirus</taxon>
        <taxon>Gammanudivirus hogammari</taxon>
    </lineage>
</organism>
<keyword evidence="1" id="KW-1133">Transmembrane helix</keyword>
<protein>
    <submittedName>
        <fullName evidence="2">11K virion structural protein</fullName>
    </submittedName>
</protein>
<feature type="transmembrane region" description="Helical" evidence="1">
    <location>
        <begin position="63"/>
        <end position="87"/>
    </location>
</feature>
<sequence length="103" mass="11172">MQRSTASALMKPVCADIAKSMQLSGIIGIVVTVIIFIMLIFAAAYNNMYNPTDPDDIKKKDSYINSLIISSAIISIVCLATGIWHVYTSGKVKKCIDGNLTKT</sequence>
<keyword evidence="1" id="KW-0812">Transmembrane</keyword>
<keyword evidence="3" id="KW-1185">Reference proteome</keyword>
<name>A0A411HBD9_9VIRU</name>
<dbReference type="EMBL" id="MK439999">
    <property type="protein sequence ID" value="QBB28694.1"/>
    <property type="molecule type" value="Genomic_DNA"/>
</dbReference>
<gene>
    <name evidence="2" type="ORF">HgNV_089</name>
</gene>
<proteinExistence type="predicted"/>
<dbReference type="Proteomes" id="UP000682645">
    <property type="component" value="Segment"/>
</dbReference>
<keyword evidence="1" id="KW-0472">Membrane</keyword>